<evidence type="ECO:0000256" key="1">
    <source>
        <dbReference type="SAM" id="MobiDB-lite"/>
    </source>
</evidence>
<dbReference type="EMBL" id="LFZN01000030">
    <property type="protein sequence ID" value="KXT03439.1"/>
    <property type="molecule type" value="Genomic_DNA"/>
</dbReference>
<sequence length="116" mass="12384">MPIPWTDSNQKRLLLTILHLTAPSPPKWEEVANHLGEGCSAEAARQQFKNLKKKAKEEFGEMPASGGRGGKKKAGGGVAGSKRKGSTIRTEEEESPVKKVKTGAEDEAEDDDGLGA</sequence>
<dbReference type="STRING" id="321146.A0A139HM56"/>
<evidence type="ECO:0008006" key="4">
    <source>
        <dbReference type="Google" id="ProtNLM"/>
    </source>
</evidence>
<name>A0A139HM56_9PEZI</name>
<accession>A0A139HM56</accession>
<proteinExistence type="predicted"/>
<dbReference type="Gene3D" id="1.10.10.60">
    <property type="entry name" value="Homeodomain-like"/>
    <property type="match status" value="1"/>
</dbReference>
<organism evidence="2 3">
    <name type="scientific">Pseudocercospora eumusae</name>
    <dbReference type="NCBI Taxonomy" id="321146"/>
    <lineage>
        <taxon>Eukaryota</taxon>
        <taxon>Fungi</taxon>
        <taxon>Dikarya</taxon>
        <taxon>Ascomycota</taxon>
        <taxon>Pezizomycotina</taxon>
        <taxon>Dothideomycetes</taxon>
        <taxon>Dothideomycetidae</taxon>
        <taxon>Mycosphaerellales</taxon>
        <taxon>Mycosphaerellaceae</taxon>
        <taxon>Pseudocercospora</taxon>
    </lineage>
</organism>
<evidence type="ECO:0000313" key="2">
    <source>
        <dbReference type="EMBL" id="KXT03439.1"/>
    </source>
</evidence>
<keyword evidence="3" id="KW-1185">Reference proteome</keyword>
<dbReference type="OrthoDB" id="3649715at2759"/>
<feature type="compositionally biased region" description="Acidic residues" evidence="1">
    <location>
        <begin position="105"/>
        <end position="116"/>
    </location>
</feature>
<dbReference type="Proteomes" id="UP000070133">
    <property type="component" value="Unassembled WGS sequence"/>
</dbReference>
<feature type="region of interest" description="Disordered" evidence="1">
    <location>
        <begin position="54"/>
        <end position="116"/>
    </location>
</feature>
<gene>
    <name evidence="2" type="ORF">AC578_1657</name>
</gene>
<evidence type="ECO:0000313" key="3">
    <source>
        <dbReference type="Proteomes" id="UP000070133"/>
    </source>
</evidence>
<dbReference type="AlphaFoldDB" id="A0A139HM56"/>
<reference evidence="2 3" key="1">
    <citation type="submission" date="2015-07" db="EMBL/GenBank/DDBJ databases">
        <title>Comparative genomics of the Sigatoka disease complex on banana suggests a link between parallel evolutionary changes in Pseudocercospora fijiensis and Pseudocercospora eumusae and increased virulence on the banana host.</title>
        <authorList>
            <person name="Chang T.-C."/>
            <person name="Salvucci A."/>
            <person name="Crous P.W."/>
            <person name="Stergiopoulos I."/>
        </authorList>
    </citation>
    <scope>NUCLEOTIDE SEQUENCE [LARGE SCALE GENOMIC DNA]</scope>
    <source>
        <strain evidence="2 3">CBS 114824</strain>
    </source>
</reference>
<protein>
    <recommendedName>
        <fullName evidence="4">Myb-like domain-containing protein</fullName>
    </recommendedName>
</protein>
<comment type="caution">
    <text evidence="2">The sequence shown here is derived from an EMBL/GenBank/DDBJ whole genome shotgun (WGS) entry which is preliminary data.</text>
</comment>